<dbReference type="RefSeq" id="WP_278643402.1">
    <property type="nucleotide sequence ID" value="NZ_WNDV01000001.1"/>
</dbReference>
<dbReference type="Pfam" id="PF13561">
    <property type="entry name" value="adh_short_C2"/>
    <property type="match status" value="1"/>
</dbReference>
<name>A0A833Q2J0_BURL3</name>
<dbReference type="Gene3D" id="3.40.50.720">
    <property type="entry name" value="NAD(P)-binding Rossmann-like Domain"/>
    <property type="match status" value="1"/>
</dbReference>
<dbReference type="Proteomes" id="UP000467522">
    <property type="component" value="Unassembled WGS sequence"/>
</dbReference>
<dbReference type="InterPro" id="IPR002347">
    <property type="entry name" value="SDR_fam"/>
</dbReference>
<organism evidence="2 3">
    <name type="scientific">Burkholderia lata (strain ATCC 17760 / DSM 23089 / LMG 22485 / NCIMB 9086 / R18194 / 383)</name>
    <dbReference type="NCBI Taxonomy" id="482957"/>
    <lineage>
        <taxon>Bacteria</taxon>
        <taxon>Pseudomonadati</taxon>
        <taxon>Pseudomonadota</taxon>
        <taxon>Betaproteobacteria</taxon>
        <taxon>Burkholderiales</taxon>
        <taxon>Burkholderiaceae</taxon>
        <taxon>Burkholderia</taxon>
        <taxon>Burkholderia cepacia complex</taxon>
    </lineage>
</organism>
<evidence type="ECO:0000313" key="3">
    <source>
        <dbReference type="Proteomes" id="UP000467522"/>
    </source>
</evidence>
<evidence type="ECO:0000313" key="2">
    <source>
        <dbReference type="EMBL" id="KAF1041038.1"/>
    </source>
</evidence>
<dbReference type="SUPFAM" id="SSF51735">
    <property type="entry name" value="NAD(P)-binding Rossmann-fold domains"/>
    <property type="match status" value="1"/>
</dbReference>
<dbReference type="FunFam" id="3.40.50.720:FF:000084">
    <property type="entry name" value="Short-chain dehydrogenase reductase"/>
    <property type="match status" value="1"/>
</dbReference>
<dbReference type="GO" id="GO:0016616">
    <property type="term" value="F:oxidoreductase activity, acting on the CH-OH group of donors, NAD or NADP as acceptor"/>
    <property type="evidence" value="ECO:0007669"/>
    <property type="project" value="TreeGrafter"/>
</dbReference>
<dbReference type="PROSITE" id="PS51257">
    <property type="entry name" value="PROKAR_LIPOPROTEIN"/>
    <property type="match status" value="1"/>
</dbReference>
<gene>
    <name evidence="2" type="primary">cpnA_3</name>
    <name evidence="2" type="ORF">GAK33_00655</name>
</gene>
<dbReference type="InterPro" id="IPR036291">
    <property type="entry name" value="NAD(P)-bd_dom_sf"/>
</dbReference>
<dbReference type="PANTHER" id="PTHR42760">
    <property type="entry name" value="SHORT-CHAIN DEHYDROGENASES/REDUCTASES FAMILY MEMBER"/>
    <property type="match status" value="1"/>
</dbReference>
<proteinExistence type="inferred from homology"/>
<dbReference type="PRINTS" id="PR00081">
    <property type="entry name" value="GDHRDH"/>
</dbReference>
<dbReference type="AlphaFoldDB" id="A0A833Q2J0"/>
<dbReference type="PRINTS" id="PR00080">
    <property type="entry name" value="SDRFAMILY"/>
</dbReference>
<sequence length="263" mass="26799">MALRRNVLVVGGAGGIGAACCTALSATWNPIVVDRDAQAAKRVAAETGGRAYGLDVGEVDSIEPCIDTVERECGDIDALVFAAGVIPPAQGPLQADIPVWDHIMDINARGAYAVCRAVGLRMASRGRGSIVMLSSLAGMVSTPHLAYGPSKAAMINLAGSLAVYLGRQGVRVNAVSPGPVRTPVIEASYARGERDPAVMARQTALGRVITPGELAGPIAFLLSDAASAITGTNLVVDAGATATFGWNLFGGVDAVLGALQPPQ</sequence>
<comment type="similarity">
    <text evidence="1">Belongs to the short-chain dehydrogenases/reductases (SDR) family.</text>
</comment>
<comment type="caution">
    <text evidence="2">The sequence shown here is derived from an EMBL/GenBank/DDBJ whole genome shotgun (WGS) entry which is preliminary data.</text>
</comment>
<protein>
    <submittedName>
        <fullName evidence="2">Cyclopentanol dehydrogenase</fullName>
    </submittedName>
</protein>
<evidence type="ECO:0000256" key="1">
    <source>
        <dbReference type="ARBA" id="ARBA00006484"/>
    </source>
</evidence>
<accession>A0A833Q2J0</accession>
<dbReference type="EMBL" id="WNDV01000001">
    <property type="protein sequence ID" value="KAF1041038.1"/>
    <property type="molecule type" value="Genomic_DNA"/>
</dbReference>
<reference evidence="3" key="1">
    <citation type="journal article" date="2020" name="MBio">
        <title>Horizontal gene transfer to a defensive symbiont with a reduced genome amongst a multipartite beetle microbiome.</title>
        <authorList>
            <person name="Waterworth S.C."/>
            <person name="Florez L.V."/>
            <person name="Rees E.R."/>
            <person name="Hertweck C."/>
            <person name="Kaltenpoth M."/>
            <person name="Kwan J.C."/>
        </authorList>
    </citation>
    <scope>NUCLEOTIDE SEQUENCE [LARGE SCALE GENOMIC DNA]</scope>
</reference>
<dbReference type="CDD" id="cd05233">
    <property type="entry name" value="SDR_c"/>
    <property type="match status" value="1"/>
</dbReference>